<proteinExistence type="predicted"/>
<feature type="compositionally biased region" description="Polar residues" evidence="1">
    <location>
        <begin position="93"/>
        <end position="105"/>
    </location>
</feature>
<evidence type="ECO:0000256" key="1">
    <source>
        <dbReference type="SAM" id="MobiDB-lite"/>
    </source>
</evidence>
<organism evidence="2 3">
    <name type="scientific">Allorhodopirellula solitaria</name>
    <dbReference type="NCBI Taxonomy" id="2527987"/>
    <lineage>
        <taxon>Bacteria</taxon>
        <taxon>Pseudomonadati</taxon>
        <taxon>Planctomycetota</taxon>
        <taxon>Planctomycetia</taxon>
        <taxon>Pirellulales</taxon>
        <taxon>Pirellulaceae</taxon>
        <taxon>Allorhodopirellula</taxon>
    </lineage>
</organism>
<comment type="caution">
    <text evidence="2">The sequence shown here is derived from an EMBL/GenBank/DDBJ whole genome shotgun (WGS) entry which is preliminary data.</text>
</comment>
<dbReference type="Proteomes" id="UP000318053">
    <property type="component" value="Unassembled WGS sequence"/>
</dbReference>
<evidence type="ECO:0000313" key="2">
    <source>
        <dbReference type="EMBL" id="TWT72871.1"/>
    </source>
</evidence>
<feature type="region of interest" description="Disordered" evidence="1">
    <location>
        <begin position="81"/>
        <end position="105"/>
    </location>
</feature>
<keyword evidence="3" id="KW-1185">Reference proteome</keyword>
<name>A0A5C5YEG4_9BACT</name>
<gene>
    <name evidence="2" type="ORF">CA85_13320</name>
</gene>
<reference evidence="2 3" key="1">
    <citation type="submission" date="2019-02" db="EMBL/GenBank/DDBJ databases">
        <title>Deep-cultivation of Planctomycetes and their phenomic and genomic characterization uncovers novel biology.</title>
        <authorList>
            <person name="Wiegand S."/>
            <person name="Jogler M."/>
            <person name="Boedeker C."/>
            <person name="Pinto D."/>
            <person name="Vollmers J."/>
            <person name="Rivas-Marin E."/>
            <person name="Kohn T."/>
            <person name="Peeters S.H."/>
            <person name="Heuer A."/>
            <person name="Rast P."/>
            <person name="Oberbeckmann S."/>
            <person name="Bunk B."/>
            <person name="Jeske O."/>
            <person name="Meyerdierks A."/>
            <person name="Storesund J.E."/>
            <person name="Kallscheuer N."/>
            <person name="Luecker S."/>
            <person name="Lage O.M."/>
            <person name="Pohl T."/>
            <person name="Merkel B.J."/>
            <person name="Hornburger P."/>
            <person name="Mueller R.-W."/>
            <person name="Bruemmer F."/>
            <person name="Labrenz M."/>
            <person name="Spormann A.M."/>
            <person name="Op Den Camp H."/>
            <person name="Overmann J."/>
            <person name="Amann R."/>
            <person name="Jetten M.S.M."/>
            <person name="Mascher T."/>
            <person name="Medema M.H."/>
            <person name="Devos D.P."/>
            <person name="Kaster A.-K."/>
            <person name="Ovreas L."/>
            <person name="Rohde M."/>
            <person name="Galperin M.Y."/>
            <person name="Jogler C."/>
        </authorList>
    </citation>
    <scope>NUCLEOTIDE SEQUENCE [LARGE SCALE GENOMIC DNA]</scope>
    <source>
        <strain evidence="2 3">CA85</strain>
    </source>
</reference>
<protein>
    <submittedName>
        <fullName evidence="2">Uncharacterized protein</fullName>
    </submittedName>
</protein>
<sequence>MGRGSTLAQELGSKLVLVQAQGSKLVLGRARGSKQELARGSTLARELGSTEVLEQECKRVGSKPNAFCERSQLRLEVQQRCRQRRAGQLPGSYESSNSHQNGGMG</sequence>
<accession>A0A5C5YEG4</accession>
<evidence type="ECO:0000313" key="3">
    <source>
        <dbReference type="Proteomes" id="UP000318053"/>
    </source>
</evidence>
<dbReference type="EMBL" id="SJPK01000003">
    <property type="protein sequence ID" value="TWT72871.1"/>
    <property type="molecule type" value="Genomic_DNA"/>
</dbReference>
<dbReference type="AlphaFoldDB" id="A0A5C5YEG4"/>